<dbReference type="Proteomes" id="UP000029435">
    <property type="component" value="Unassembled WGS sequence"/>
</dbReference>
<proteinExistence type="predicted"/>
<dbReference type="PANTHER" id="PTHR32114">
    <property type="entry name" value="ABC TRANSPORTER ABCH.3"/>
    <property type="match status" value="1"/>
</dbReference>
<dbReference type="AlphaFoldDB" id="A0A0M2F7N1"/>
<comment type="caution">
    <text evidence="2">The sequence shown here is derived from an EMBL/GenBank/DDBJ whole genome shotgun (WGS) entry which is preliminary data.</text>
</comment>
<dbReference type="Gene3D" id="3.40.50.300">
    <property type="entry name" value="P-loop containing nucleotide triphosphate hydrolases"/>
    <property type="match status" value="2"/>
</dbReference>
<dbReference type="Pfam" id="PF13476">
    <property type="entry name" value="AAA_23"/>
    <property type="match status" value="1"/>
</dbReference>
<sequence>MIKLKKVTLENFKVFDGNAYSINFNDNNLILLDGPNGYGKTSVFDAIELGLTGNISRLTSLENRQNPTDVVVAHNGANEVAVTLEFDDEEGKTKVFRRKLKSKIPNSSKKISKFTELWELYEIIEGNAIPLSENDLNEYFCSNDFSRDFLLFHYVQQEETSRFLKNNTEVQRAEELARLFGNTKESEQSLNKLSGVLGKLSSAKRNISTQIDGIKKLYKIDNDASTLIGGGESHFHIFPWLVETLDYPFWDASSIPEFNQEKLNIILQEVNSTKELVKYRNFFIRGRTIKIAASQKELISLYIGYFNAVSNYEFYMEKQLSYEFVKSSLEALQSLDIERIKNNVNFEKLFSILSIEELVIFKTALSMLEKESNKSKGLSTVYSEIIKHHDVMSKYVHHLPEESSCLLCGHDYQTHSSLTHAISENAKLIRTELSDQEKLLVQSRDLFNKNHLQPLIKVCSAYITQQVCFSSEDLIELNKANSTKSRFEKLRNWLDSEGIKHEDLLIHDYPINGQQINLNSVAEVLMSRILALVSDVPESYYEADGDGVFERVYREYFNSNQEFLLKIDIQNLEKKERYIKGLYFDSLRIVIDELKVLKDRMDDIERAFNDVSDIIDIVRSQIRKYRKRLITDIEIPFYIYSGKILQTHQAGIGKGIFIKDPTGEDELKNVRFVSNWNSDHDVINTMSSGQISAIVIALTLAINKTYCNALSSIFIDDPVQTMDDINMTSLIELLRNDFKGKQLILSTHEDKVSRYFTYKYLKHGENVKIVNLMQRKEYIPGNNYIYRKMK</sequence>
<dbReference type="RefSeq" id="WP_039313365.1">
    <property type="nucleotide sequence ID" value="NZ_JQOD01000001.1"/>
</dbReference>
<dbReference type="SUPFAM" id="SSF52540">
    <property type="entry name" value="P-loop containing nucleoside triphosphate hydrolases"/>
    <property type="match status" value="1"/>
</dbReference>
<feature type="domain" description="Rad50/SbcC-type AAA" evidence="1">
    <location>
        <begin position="6"/>
        <end position="217"/>
    </location>
</feature>
<dbReference type="EMBL" id="JQOD01000001">
    <property type="protein sequence ID" value="KGA36316.1"/>
    <property type="molecule type" value="Genomic_DNA"/>
</dbReference>
<dbReference type="GO" id="GO:0016887">
    <property type="term" value="F:ATP hydrolysis activity"/>
    <property type="evidence" value="ECO:0007669"/>
    <property type="project" value="InterPro"/>
</dbReference>
<accession>A0A0M2F7N1</accession>
<reference evidence="2 3" key="1">
    <citation type="submission" date="2014-08" db="EMBL/GenBank/DDBJ databases">
        <title>Genome sequences of NCPPB Pectobacterium isolates.</title>
        <authorList>
            <person name="Glover R.H."/>
            <person name="Sapp M."/>
            <person name="Elphinstone J."/>
        </authorList>
    </citation>
    <scope>NUCLEOTIDE SEQUENCE [LARGE SCALE GENOMIC DNA]</scope>
    <source>
        <strain evidence="2 3">LMG 21372</strain>
    </source>
</reference>
<evidence type="ECO:0000259" key="1">
    <source>
        <dbReference type="Pfam" id="PF13476"/>
    </source>
</evidence>
<dbReference type="GO" id="GO:0006302">
    <property type="term" value="P:double-strand break repair"/>
    <property type="evidence" value="ECO:0007669"/>
    <property type="project" value="InterPro"/>
</dbReference>
<dbReference type="InterPro" id="IPR027417">
    <property type="entry name" value="P-loop_NTPase"/>
</dbReference>
<name>A0A0M2F7N1_9GAMM</name>
<gene>
    <name evidence="2" type="ORF">KU74_07590</name>
</gene>
<dbReference type="InterPro" id="IPR038729">
    <property type="entry name" value="Rad50/SbcC_AAA"/>
</dbReference>
<organism evidence="2 3">
    <name type="scientific">Pectobacterium brasiliense</name>
    <dbReference type="NCBI Taxonomy" id="180957"/>
    <lineage>
        <taxon>Bacteria</taxon>
        <taxon>Pseudomonadati</taxon>
        <taxon>Pseudomonadota</taxon>
        <taxon>Gammaproteobacteria</taxon>
        <taxon>Enterobacterales</taxon>
        <taxon>Pectobacteriaceae</taxon>
        <taxon>Pectobacterium</taxon>
    </lineage>
</organism>
<evidence type="ECO:0000313" key="3">
    <source>
        <dbReference type="Proteomes" id="UP000029435"/>
    </source>
</evidence>
<dbReference type="PANTHER" id="PTHR32114:SF2">
    <property type="entry name" value="ABC TRANSPORTER ABCH.3"/>
    <property type="match status" value="1"/>
</dbReference>
<protein>
    <submittedName>
        <fullName evidence="2">Chromosome segregation protein SMC</fullName>
    </submittedName>
</protein>
<evidence type="ECO:0000313" key="2">
    <source>
        <dbReference type="EMBL" id="KGA36316.1"/>
    </source>
</evidence>